<organism evidence="1 2">
    <name type="scientific">Nitrospira lenta</name>
    <dbReference type="NCBI Taxonomy" id="1436998"/>
    <lineage>
        <taxon>Bacteria</taxon>
        <taxon>Pseudomonadati</taxon>
        <taxon>Nitrospirota</taxon>
        <taxon>Nitrospiria</taxon>
        <taxon>Nitrospirales</taxon>
        <taxon>Nitrospiraceae</taxon>
        <taxon>Nitrospira</taxon>
    </lineage>
</organism>
<dbReference type="RefSeq" id="WP_121989207.1">
    <property type="nucleotide sequence ID" value="NZ_OUNR01000012.1"/>
</dbReference>
<gene>
    <name evidence="1" type="ORF">NITLEN_20525</name>
</gene>
<dbReference type="Proteomes" id="UP000248168">
    <property type="component" value="Unassembled WGS sequence"/>
</dbReference>
<proteinExistence type="predicted"/>
<accession>A0A330L7C3</accession>
<dbReference type="EMBL" id="OUNR01000012">
    <property type="protein sequence ID" value="SPP64885.1"/>
    <property type="molecule type" value="Genomic_DNA"/>
</dbReference>
<evidence type="ECO:0000313" key="2">
    <source>
        <dbReference type="Proteomes" id="UP000248168"/>
    </source>
</evidence>
<sequence>MSGSSRYPAWLKGLISSSGVCLSELMVALAIGTVVLAGSLEAFNLVQAQAVRQQRILAAQQEMRLGLEVFEQEVRMASSSTIAVARSDRFEFSANIHGLRTVTTAPLVAGQTLLPVQSGSGWEAGKTVVLCGMSRCESHRLGSPGQRSQLLLSDPVGGAYPPGASVEVRNRVAYYTRVDDRDRTQLMRQIDGGAGVLIGDLQSVRLSYWDEWGKAGAGIGRIIRVAVELSMIGGDPKVIRDVTVRS</sequence>
<dbReference type="InParanoid" id="A0A330L7C3"/>
<keyword evidence="2" id="KW-1185">Reference proteome</keyword>
<reference evidence="2" key="1">
    <citation type="submission" date="2018-04" db="EMBL/GenBank/DDBJ databases">
        <authorList>
            <person name="Lucker S."/>
            <person name="Sakoula D."/>
        </authorList>
    </citation>
    <scope>NUCLEOTIDE SEQUENCE [LARGE SCALE GENOMIC DNA]</scope>
</reference>
<dbReference type="OrthoDB" id="9792698at2"/>
<dbReference type="AlphaFoldDB" id="A0A330L7C3"/>
<evidence type="ECO:0008006" key="3">
    <source>
        <dbReference type="Google" id="ProtNLM"/>
    </source>
</evidence>
<evidence type="ECO:0000313" key="1">
    <source>
        <dbReference type="EMBL" id="SPP64885.1"/>
    </source>
</evidence>
<name>A0A330L7C3_9BACT</name>
<protein>
    <recommendedName>
        <fullName evidence="3">Type IV pilus assembly protein PilW</fullName>
    </recommendedName>
</protein>